<name>A0ABP6B1Z7_9ACTN</name>
<feature type="domain" description="Methyltransferase" evidence="4">
    <location>
        <begin position="50"/>
        <end position="143"/>
    </location>
</feature>
<dbReference type="Pfam" id="PF13649">
    <property type="entry name" value="Methyltransf_25"/>
    <property type="match status" value="1"/>
</dbReference>
<proteinExistence type="predicted"/>
<dbReference type="PANTHER" id="PTHR43464">
    <property type="entry name" value="METHYLTRANSFERASE"/>
    <property type="match status" value="1"/>
</dbReference>
<evidence type="ECO:0000256" key="2">
    <source>
        <dbReference type="ARBA" id="ARBA00022679"/>
    </source>
</evidence>
<keyword evidence="3" id="KW-0949">S-adenosyl-L-methionine</keyword>
<keyword evidence="2" id="KW-0808">Transferase</keyword>
<protein>
    <submittedName>
        <fullName evidence="5">Class I SAM-dependent methyltransferase</fullName>
    </submittedName>
</protein>
<organism evidence="5 6">
    <name type="scientific">Pilimelia columellifera subsp. columellifera</name>
    <dbReference type="NCBI Taxonomy" id="706583"/>
    <lineage>
        <taxon>Bacteria</taxon>
        <taxon>Bacillati</taxon>
        <taxon>Actinomycetota</taxon>
        <taxon>Actinomycetes</taxon>
        <taxon>Micromonosporales</taxon>
        <taxon>Micromonosporaceae</taxon>
        <taxon>Pilimelia</taxon>
    </lineage>
</organism>
<dbReference type="Gene3D" id="3.40.50.150">
    <property type="entry name" value="Vaccinia Virus protein VP39"/>
    <property type="match status" value="1"/>
</dbReference>
<dbReference type="EMBL" id="BAAARY010000018">
    <property type="protein sequence ID" value="GAA2529871.1"/>
    <property type="molecule type" value="Genomic_DNA"/>
</dbReference>
<sequence length="239" mass="25526">MTVARTNFEQAYKQTYQPGRTAERPVPWDIGAPQPEVVALAAAGAFRGAVLDVGCGLGENSIALAARGLRVTGVDGAPSAIREATARAASHGVAVTFAVADAVVLEGYDNQFDTILDSGLYHCLGDEDRPAYVAAIARAGRPGARLHLIAFADELPDGTPGRITEEQLRSHIVAPWMIDELTRLKYKTALTREQLRRTILASSGEQDGPDVFDQLDADEQGRAYLVAWHLVAHLPGDGA</sequence>
<keyword evidence="6" id="KW-1185">Reference proteome</keyword>
<evidence type="ECO:0000259" key="4">
    <source>
        <dbReference type="Pfam" id="PF13649"/>
    </source>
</evidence>
<dbReference type="InterPro" id="IPR029063">
    <property type="entry name" value="SAM-dependent_MTases_sf"/>
</dbReference>
<comment type="caution">
    <text evidence="5">The sequence shown here is derived from an EMBL/GenBank/DDBJ whole genome shotgun (WGS) entry which is preliminary data.</text>
</comment>
<dbReference type="SUPFAM" id="SSF53335">
    <property type="entry name" value="S-adenosyl-L-methionine-dependent methyltransferases"/>
    <property type="match status" value="1"/>
</dbReference>
<dbReference type="Proteomes" id="UP001499978">
    <property type="component" value="Unassembled WGS sequence"/>
</dbReference>
<gene>
    <name evidence="5" type="ORF">GCM10010201_31470</name>
</gene>
<evidence type="ECO:0000256" key="3">
    <source>
        <dbReference type="ARBA" id="ARBA00022691"/>
    </source>
</evidence>
<evidence type="ECO:0000256" key="1">
    <source>
        <dbReference type="ARBA" id="ARBA00022603"/>
    </source>
</evidence>
<keyword evidence="1 5" id="KW-0489">Methyltransferase</keyword>
<dbReference type="InterPro" id="IPR041698">
    <property type="entry name" value="Methyltransf_25"/>
</dbReference>
<dbReference type="GO" id="GO:0008168">
    <property type="term" value="F:methyltransferase activity"/>
    <property type="evidence" value="ECO:0007669"/>
    <property type="project" value="UniProtKB-KW"/>
</dbReference>
<evidence type="ECO:0000313" key="5">
    <source>
        <dbReference type="EMBL" id="GAA2529871.1"/>
    </source>
</evidence>
<accession>A0ABP6B1Z7</accession>
<dbReference type="PANTHER" id="PTHR43464:SF19">
    <property type="entry name" value="UBIQUINONE BIOSYNTHESIS O-METHYLTRANSFERASE, MITOCHONDRIAL"/>
    <property type="match status" value="1"/>
</dbReference>
<dbReference type="GO" id="GO:0032259">
    <property type="term" value="P:methylation"/>
    <property type="evidence" value="ECO:0007669"/>
    <property type="project" value="UniProtKB-KW"/>
</dbReference>
<evidence type="ECO:0000313" key="6">
    <source>
        <dbReference type="Proteomes" id="UP001499978"/>
    </source>
</evidence>
<dbReference type="CDD" id="cd02440">
    <property type="entry name" value="AdoMet_MTases"/>
    <property type="match status" value="1"/>
</dbReference>
<dbReference type="RefSeq" id="WP_344173809.1">
    <property type="nucleotide sequence ID" value="NZ_BAAARY010000018.1"/>
</dbReference>
<reference evidence="6" key="1">
    <citation type="journal article" date="2019" name="Int. J. Syst. Evol. Microbiol.">
        <title>The Global Catalogue of Microorganisms (GCM) 10K type strain sequencing project: providing services to taxonomists for standard genome sequencing and annotation.</title>
        <authorList>
            <consortium name="The Broad Institute Genomics Platform"/>
            <consortium name="The Broad Institute Genome Sequencing Center for Infectious Disease"/>
            <person name="Wu L."/>
            <person name="Ma J."/>
        </authorList>
    </citation>
    <scope>NUCLEOTIDE SEQUENCE [LARGE SCALE GENOMIC DNA]</scope>
    <source>
        <strain evidence="6">JCM 3367</strain>
    </source>
</reference>